<evidence type="ECO:0000313" key="3">
    <source>
        <dbReference type="Proteomes" id="UP000305709"/>
    </source>
</evidence>
<dbReference type="EMBL" id="VDFV01000004">
    <property type="protein sequence ID" value="TNC73433.1"/>
    <property type="molecule type" value="Genomic_DNA"/>
</dbReference>
<organism evidence="2 3">
    <name type="scientific">Rubellimicrobium roseum</name>
    <dbReference type="NCBI Taxonomy" id="687525"/>
    <lineage>
        <taxon>Bacteria</taxon>
        <taxon>Pseudomonadati</taxon>
        <taxon>Pseudomonadota</taxon>
        <taxon>Alphaproteobacteria</taxon>
        <taxon>Rhodobacterales</taxon>
        <taxon>Roseobacteraceae</taxon>
        <taxon>Rubellimicrobium</taxon>
    </lineage>
</organism>
<feature type="domain" description="DUF6314" evidence="1">
    <location>
        <begin position="7"/>
        <end position="136"/>
    </location>
</feature>
<reference evidence="2 3" key="1">
    <citation type="submission" date="2019-06" db="EMBL/GenBank/DDBJ databases">
        <authorList>
            <person name="Jiang L."/>
        </authorList>
    </citation>
    <scope>NUCLEOTIDE SEQUENCE [LARGE SCALE GENOMIC DNA]</scope>
    <source>
        <strain evidence="2 3">YIM 48858</strain>
    </source>
</reference>
<proteinExistence type="predicted"/>
<dbReference type="AlphaFoldDB" id="A0A5C4NFL1"/>
<dbReference type="InterPro" id="IPR045632">
    <property type="entry name" value="DUF6314"/>
</dbReference>
<sequence>MLHLHDFLGAWRLSREIDDRLSGRPGRFEGTATLTPGGEGLRYREEGLLQVGEGPAMAATRDYLWLPSPEGIEMRFADGRPFHHFCPEGRAPGTDHPCGRDLYRVLYDFTAWPAWEAEWTVAGPAKDYRMRSSYRR</sequence>
<dbReference type="Pfam" id="PF19834">
    <property type="entry name" value="DUF6314"/>
    <property type="match status" value="1"/>
</dbReference>
<name>A0A5C4NFL1_9RHOB</name>
<protein>
    <recommendedName>
        <fullName evidence="1">DUF6314 domain-containing protein</fullName>
    </recommendedName>
</protein>
<dbReference type="OrthoDB" id="7351979at2"/>
<evidence type="ECO:0000259" key="1">
    <source>
        <dbReference type="Pfam" id="PF19834"/>
    </source>
</evidence>
<keyword evidence="3" id="KW-1185">Reference proteome</keyword>
<dbReference type="RefSeq" id="WP_139080756.1">
    <property type="nucleotide sequence ID" value="NZ_VDFV01000004.1"/>
</dbReference>
<accession>A0A5C4NFL1</accession>
<comment type="caution">
    <text evidence="2">The sequence shown here is derived from an EMBL/GenBank/DDBJ whole genome shotgun (WGS) entry which is preliminary data.</text>
</comment>
<dbReference type="Proteomes" id="UP000305709">
    <property type="component" value="Unassembled WGS sequence"/>
</dbReference>
<evidence type="ECO:0000313" key="2">
    <source>
        <dbReference type="EMBL" id="TNC73433.1"/>
    </source>
</evidence>
<gene>
    <name evidence="2" type="ORF">FHG71_06215</name>
</gene>